<evidence type="ECO:0000256" key="2">
    <source>
        <dbReference type="ARBA" id="ARBA00022679"/>
    </source>
</evidence>
<evidence type="ECO:0000313" key="5">
    <source>
        <dbReference type="EMBL" id="KAL0165218.1"/>
    </source>
</evidence>
<dbReference type="InterPro" id="IPR027350">
    <property type="entry name" value="GT23_dom"/>
</dbReference>
<protein>
    <recommendedName>
        <fullName evidence="4">GT23 domain-containing protein</fullName>
    </recommendedName>
</protein>
<keyword evidence="2 3" id="KW-0808">Transferase</keyword>
<dbReference type="PROSITE" id="PS51659">
    <property type="entry name" value="GT23"/>
    <property type="match status" value="1"/>
</dbReference>
<dbReference type="GO" id="GO:0016758">
    <property type="term" value="F:hexosyltransferase activity"/>
    <property type="evidence" value="ECO:0007669"/>
    <property type="project" value="UniProtKB-UniRule"/>
</dbReference>
<reference evidence="5 6" key="1">
    <citation type="submission" date="2024-05" db="EMBL/GenBank/DDBJ databases">
        <title>Genome sequencing and assembly of Indian major carp, Cirrhinus mrigala (Hamilton, 1822).</title>
        <authorList>
            <person name="Mohindra V."/>
            <person name="Chowdhury L.M."/>
            <person name="Lal K."/>
            <person name="Jena J.K."/>
        </authorList>
    </citation>
    <scope>NUCLEOTIDE SEQUENCE [LARGE SCALE GENOMIC DNA]</scope>
    <source>
        <strain evidence="5">CM1030</strain>
        <tissue evidence="5">Blood</tissue>
    </source>
</reference>
<proteinExistence type="inferred from homology"/>
<dbReference type="Pfam" id="PF19745">
    <property type="entry name" value="FUT8_N_cat"/>
    <property type="match status" value="1"/>
</dbReference>
<feature type="non-terminal residue" evidence="5">
    <location>
        <position position="1"/>
    </location>
</feature>
<evidence type="ECO:0000259" key="4">
    <source>
        <dbReference type="PROSITE" id="PS51659"/>
    </source>
</evidence>
<evidence type="ECO:0000256" key="1">
    <source>
        <dbReference type="ARBA" id="ARBA00022676"/>
    </source>
</evidence>
<sequence>DCSKARKLVCNINKGCGYGCQLHHVVYCFMIAYGTQRVLILESHNWRYAPKGWETVFRPVSDTCTDRSGATTGHWS</sequence>
<dbReference type="Proteomes" id="UP001529510">
    <property type="component" value="Unassembled WGS sequence"/>
</dbReference>
<gene>
    <name evidence="5" type="ORF">M9458_040971</name>
</gene>
<evidence type="ECO:0000313" key="6">
    <source>
        <dbReference type="Proteomes" id="UP001529510"/>
    </source>
</evidence>
<evidence type="ECO:0000256" key="3">
    <source>
        <dbReference type="PROSITE-ProRule" id="PRU00992"/>
    </source>
</evidence>
<feature type="non-terminal residue" evidence="5">
    <location>
        <position position="76"/>
    </location>
</feature>
<name>A0ABD0NTJ3_CIRMR</name>
<keyword evidence="6" id="KW-1185">Reference proteome</keyword>
<feature type="domain" description="GT23" evidence="4">
    <location>
        <begin position="4"/>
        <end position="76"/>
    </location>
</feature>
<comment type="caution">
    <text evidence="5">The sequence shown here is derived from an EMBL/GenBank/DDBJ whole genome shotgun (WGS) entry which is preliminary data.</text>
</comment>
<comment type="caution">
    <text evidence="3">Lacks conserved residue(s) required for the propagation of feature annotation.</text>
</comment>
<keyword evidence="1 3" id="KW-0328">Glycosyltransferase</keyword>
<dbReference type="EMBL" id="JAMKFB020000020">
    <property type="protein sequence ID" value="KAL0165218.1"/>
    <property type="molecule type" value="Genomic_DNA"/>
</dbReference>
<dbReference type="PANTHER" id="PTHR13132">
    <property type="entry name" value="ALPHA- 1,6 -FUCOSYLTRANSFERASE"/>
    <property type="match status" value="1"/>
</dbReference>
<dbReference type="AlphaFoldDB" id="A0ABD0NTJ3"/>
<comment type="similarity">
    <text evidence="3">Belongs to the glycosyltransferase 23 family.</text>
</comment>
<dbReference type="PANTHER" id="PTHR13132:SF29">
    <property type="entry name" value="ALPHA-(1,6)-FUCOSYLTRANSFERASE"/>
    <property type="match status" value="1"/>
</dbReference>
<dbReference type="InterPro" id="IPR045573">
    <property type="entry name" value="Fut8_N_cat"/>
</dbReference>
<accession>A0ABD0NTJ3</accession>
<organism evidence="5 6">
    <name type="scientific">Cirrhinus mrigala</name>
    <name type="common">Mrigala</name>
    <dbReference type="NCBI Taxonomy" id="683832"/>
    <lineage>
        <taxon>Eukaryota</taxon>
        <taxon>Metazoa</taxon>
        <taxon>Chordata</taxon>
        <taxon>Craniata</taxon>
        <taxon>Vertebrata</taxon>
        <taxon>Euteleostomi</taxon>
        <taxon>Actinopterygii</taxon>
        <taxon>Neopterygii</taxon>
        <taxon>Teleostei</taxon>
        <taxon>Ostariophysi</taxon>
        <taxon>Cypriniformes</taxon>
        <taxon>Cyprinidae</taxon>
        <taxon>Labeoninae</taxon>
        <taxon>Labeonini</taxon>
        <taxon>Cirrhinus</taxon>
    </lineage>
</organism>